<reference evidence="1" key="1">
    <citation type="submission" date="2022-07" db="EMBL/GenBank/DDBJ databases">
        <title>Genome Sequence of Agrocybe chaxingu.</title>
        <authorList>
            <person name="Buettner E."/>
        </authorList>
    </citation>
    <scope>NUCLEOTIDE SEQUENCE</scope>
    <source>
        <strain evidence="1">MP-N11</strain>
    </source>
</reference>
<accession>A0A9W8JTD2</accession>
<protein>
    <submittedName>
        <fullName evidence="1">Uncharacterized protein</fullName>
    </submittedName>
</protein>
<gene>
    <name evidence="1" type="ORF">NLJ89_g9438</name>
</gene>
<dbReference type="Proteomes" id="UP001148786">
    <property type="component" value="Unassembled WGS sequence"/>
</dbReference>
<comment type="caution">
    <text evidence="1">The sequence shown here is derived from an EMBL/GenBank/DDBJ whole genome shotgun (WGS) entry which is preliminary data.</text>
</comment>
<organism evidence="1 2">
    <name type="scientific">Agrocybe chaxingu</name>
    <dbReference type="NCBI Taxonomy" id="84603"/>
    <lineage>
        <taxon>Eukaryota</taxon>
        <taxon>Fungi</taxon>
        <taxon>Dikarya</taxon>
        <taxon>Basidiomycota</taxon>
        <taxon>Agaricomycotina</taxon>
        <taxon>Agaricomycetes</taxon>
        <taxon>Agaricomycetidae</taxon>
        <taxon>Agaricales</taxon>
        <taxon>Agaricineae</taxon>
        <taxon>Strophariaceae</taxon>
        <taxon>Agrocybe</taxon>
    </lineage>
</organism>
<proteinExistence type="predicted"/>
<dbReference type="OrthoDB" id="3254233at2759"/>
<dbReference type="EMBL" id="JANKHO010001469">
    <property type="protein sequence ID" value="KAJ3501224.1"/>
    <property type="molecule type" value="Genomic_DNA"/>
</dbReference>
<keyword evidence="2" id="KW-1185">Reference proteome</keyword>
<evidence type="ECO:0000313" key="1">
    <source>
        <dbReference type="EMBL" id="KAJ3501224.1"/>
    </source>
</evidence>
<dbReference type="AlphaFoldDB" id="A0A9W8JTD2"/>
<evidence type="ECO:0000313" key="2">
    <source>
        <dbReference type="Proteomes" id="UP001148786"/>
    </source>
</evidence>
<name>A0A9W8JTD2_9AGAR</name>
<sequence length="397" mass="44421">MFAWVAREEKSPSNPSLELQQTLAALNNFAQDPKFVKQSLVNSPQCPQFPDSEWTNILAGHSVNLNLVLSGIYAIAPDVRTHEQLGSLEIVTGSSVVAKKVLDHSLWTIAWGHYYQAVKFMFPHRETELETYAAHDNQLFAAIPPTMHSSVIDYDKSVRLHIASHCDLLLADTTNFADIAMHWPQFTGGSSCHYEKSKCNPTGSSRSTGDIRTLVMLLTTAPDRKGTERSNCFNILSFCPRYAYDLIWSENELPWVTLALASEFFDPMPPVPAHELANPTTYHTISSYPHQFQVVSPICVSVLDNFLASHPNQPFIWSVCEGLIHGFWPWADTSSTELPSTLDIDEYIKDPTHLAFTEQQRQLEISFGTFSPMLSLLLPGMLSVPLTVAPKARSEKL</sequence>